<evidence type="ECO:0000313" key="8">
    <source>
        <dbReference type="EMBL" id="ESO07058.1"/>
    </source>
</evidence>
<evidence type="ECO:0000256" key="3">
    <source>
        <dbReference type="ARBA" id="ARBA00022771"/>
    </source>
</evidence>
<dbReference type="CTD" id="20194706"/>
<dbReference type="EnsemblMetazoa" id="HelroT105068">
    <property type="protein sequence ID" value="HelroP105068"/>
    <property type="gene ID" value="HelroG105068"/>
</dbReference>
<dbReference type="eggNOG" id="KOG1721">
    <property type="taxonomic scope" value="Eukaryota"/>
</dbReference>
<dbReference type="EMBL" id="KB096267">
    <property type="protein sequence ID" value="ESO07058.1"/>
    <property type="molecule type" value="Genomic_DNA"/>
</dbReference>
<dbReference type="GO" id="GO:0000981">
    <property type="term" value="F:DNA-binding transcription factor activity, RNA polymerase II-specific"/>
    <property type="evidence" value="ECO:0000318"/>
    <property type="project" value="GO_Central"/>
</dbReference>
<evidence type="ECO:0000256" key="4">
    <source>
        <dbReference type="ARBA" id="ARBA00022833"/>
    </source>
</evidence>
<keyword evidence="2" id="KW-0677">Repeat</keyword>
<organism evidence="9 10">
    <name type="scientific">Helobdella robusta</name>
    <name type="common">Californian leech</name>
    <dbReference type="NCBI Taxonomy" id="6412"/>
    <lineage>
        <taxon>Eukaryota</taxon>
        <taxon>Metazoa</taxon>
        <taxon>Spiralia</taxon>
        <taxon>Lophotrochozoa</taxon>
        <taxon>Annelida</taxon>
        <taxon>Clitellata</taxon>
        <taxon>Hirudinea</taxon>
        <taxon>Rhynchobdellida</taxon>
        <taxon>Glossiphoniidae</taxon>
        <taxon>Helobdella</taxon>
    </lineage>
</organism>
<dbReference type="AlphaFoldDB" id="T1EDQ4"/>
<dbReference type="InterPro" id="IPR036236">
    <property type="entry name" value="Znf_C2H2_sf"/>
</dbReference>
<dbReference type="InterPro" id="IPR013087">
    <property type="entry name" value="Znf_C2H2_type"/>
</dbReference>
<feature type="domain" description="C2H2-type" evidence="7">
    <location>
        <begin position="479"/>
        <end position="506"/>
    </location>
</feature>
<dbReference type="GO" id="GO:0006357">
    <property type="term" value="P:regulation of transcription by RNA polymerase II"/>
    <property type="evidence" value="ECO:0000318"/>
    <property type="project" value="GO_Central"/>
</dbReference>
<gene>
    <name evidence="9" type="primary">20194706</name>
    <name evidence="8" type="ORF">HELRODRAFT_105068</name>
</gene>
<dbReference type="KEGG" id="hro:HELRODRAFT_105068"/>
<dbReference type="GO" id="GO:0008270">
    <property type="term" value="F:zinc ion binding"/>
    <property type="evidence" value="ECO:0007669"/>
    <property type="project" value="UniProtKB-KW"/>
</dbReference>
<dbReference type="EMBL" id="AMQM01009326">
    <property type="status" value="NOT_ANNOTATED_CDS"/>
    <property type="molecule type" value="Genomic_DNA"/>
</dbReference>
<name>T1EDQ4_HELRO</name>
<dbReference type="GO" id="GO:0000977">
    <property type="term" value="F:RNA polymerase II transcription regulatory region sequence-specific DNA binding"/>
    <property type="evidence" value="ECO:0000318"/>
    <property type="project" value="GO_Central"/>
</dbReference>
<reference evidence="9" key="3">
    <citation type="submission" date="2015-06" db="UniProtKB">
        <authorList>
            <consortium name="EnsemblMetazoa"/>
        </authorList>
    </citation>
    <scope>IDENTIFICATION</scope>
</reference>
<evidence type="ECO:0000256" key="6">
    <source>
        <dbReference type="SAM" id="MobiDB-lite"/>
    </source>
</evidence>
<keyword evidence="10" id="KW-1185">Reference proteome</keyword>
<feature type="region of interest" description="Disordered" evidence="6">
    <location>
        <begin position="570"/>
        <end position="600"/>
    </location>
</feature>
<dbReference type="Gene3D" id="3.30.160.60">
    <property type="entry name" value="Classic Zinc Finger"/>
    <property type="match status" value="2"/>
</dbReference>
<dbReference type="FunFam" id="3.30.160.60:FF:004904">
    <property type="match status" value="1"/>
</dbReference>
<evidence type="ECO:0000256" key="5">
    <source>
        <dbReference type="PROSITE-ProRule" id="PRU00042"/>
    </source>
</evidence>
<reference evidence="8 10" key="2">
    <citation type="journal article" date="2013" name="Nature">
        <title>Insights into bilaterian evolution from three spiralian genomes.</title>
        <authorList>
            <person name="Simakov O."/>
            <person name="Marletaz F."/>
            <person name="Cho S.J."/>
            <person name="Edsinger-Gonzales E."/>
            <person name="Havlak P."/>
            <person name="Hellsten U."/>
            <person name="Kuo D.H."/>
            <person name="Larsson T."/>
            <person name="Lv J."/>
            <person name="Arendt D."/>
            <person name="Savage R."/>
            <person name="Osoegawa K."/>
            <person name="de Jong P."/>
            <person name="Grimwood J."/>
            <person name="Chapman J.A."/>
            <person name="Shapiro H."/>
            <person name="Aerts A."/>
            <person name="Otillar R.P."/>
            <person name="Terry A.Y."/>
            <person name="Boore J.L."/>
            <person name="Grigoriev I.V."/>
            <person name="Lindberg D.R."/>
            <person name="Seaver E.C."/>
            <person name="Weisblat D.A."/>
            <person name="Putnam N.H."/>
            <person name="Rokhsar D.S."/>
        </authorList>
    </citation>
    <scope>NUCLEOTIDE SEQUENCE</scope>
</reference>
<dbReference type="InParanoid" id="T1EDQ4"/>
<evidence type="ECO:0000259" key="7">
    <source>
        <dbReference type="PROSITE" id="PS50157"/>
    </source>
</evidence>
<dbReference type="GO" id="GO:0005634">
    <property type="term" value="C:nucleus"/>
    <property type="evidence" value="ECO:0000318"/>
    <property type="project" value="GO_Central"/>
</dbReference>
<protein>
    <recommendedName>
        <fullName evidence="7">C2H2-type domain-containing protein</fullName>
    </recommendedName>
</protein>
<proteinExistence type="predicted"/>
<dbReference type="SUPFAM" id="SSF57667">
    <property type="entry name" value="beta-beta-alpha zinc fingers"/>
    <property type="match status" value="2"/>
</dbReference>
<dbReference type="Pfam" id="PF00096">
    <property type="entry name" value="zf-C2H2"/>
    <property type="match status" value="2"/>
</dbReference>
<sequence length="662" mass="75061">MPVMEVYVDMMPRDVNDDDVFNIKDEIQEIIILSDEEDNKSISDTQITIPNLQTNQKPPSSPINSNKISTVLLPDGRKLVQLNTLPLNRKPPIVLTSLSLNSTHRKWPVSLIPSASAHKKMPSPLALNLTPNKALHSSLMFNSTRRKGKNSLIVSVSDLQKTSNSLAFNPNSSNAMFKSVKLKSVHRKKVNLVISPRLVPKKIPNLPKIKPAPINVVPKSLTVNSTRRVMSVPQKTPNPLVHNSIPKSAKTLIITPLPSSPKIPDPPTFGSTFQKELTSQINFCSNPNNPTSQETAPSTLNKTTVPPVNMGNIVYDGVGDGEVEPESETDDGAFDDDYAEFLEEPTEIEKTDDDNPPSLGIDEEVRVFNQLIIDEESTHADQDSTSGEKAEVETKKFVCTFCQKPLPTKKAYLEHVQLHIIDKLYNCKVCKKSFNMISKLLEHEKEHKEKHVCSICYLTFDVFDEFQKHSDRHKFDEKPTCNICKKLCKTFSQLRKHTKKHASNKPYVCPICEKSFRNAVHLQLHHNCHKLRSPIVCSICSKVFYNRPPYNHHMKKHKLTGKKRIEVKINPAEKSKPQRNINKKDEKHNDNADDGEKNDREKDKVLKCQFCDKTYNKQSSLKSHMSCKHWNGHTTLPPNFNLEKLTKAHVFSQKKDTPTVQR</sequence>
<dbReference type="GeneID" id="20194706"/>
<dbReference type="SMART" id="SM00355">
    <property type="entry name" value="ZnF_C2H2"/>
    <property type="match status" value="7"/>
</dbReference>
<dbReference type="OMA" id="HLESHEQ"/>
<dbReference type="Proteomes" id="UP000015101">
    <property type="component" value="Unassembled WGS sequence"/>
</dbReference>
<dbReference type="PANTHER" id="PTHR24379">
    <property type="entry name" value="KRAB AND ZINC FINGER DOMAIN-CONTAINING"/>
    <property type="match status" value="1"/>
</dbReference>
<feature type="domain" description="C2H2-type" evidence="7">
    <location>
        <begin position="507"/>
        <end position="534"/>
    </location>
</feature>
<feature type="domain" description="C2H2-type" evidence="7">
    <location>
        <begin position="606"/>
        <end position="638"/>
    </location>
</feature>
<accession>T1EDQ4</accession>
<keyword evidence="3 5" id="KW-0863">Zinc-finger</keyword>
<dbReference type="PROSITE" id="PS50157">
    <property type="entry name" value="ZINC_FINGER_C2H2_2"/>
    <property type="match status" value="4"/>
</dbReference>
<keyword evidence="1" id="KW-0479">Metal-binding</keyword>
<dbReference type="HOGENOM" id="CLU_414626_0_0_1"/>
<evidence type="ECO:0000313" key="9">
    <source>
        <dbReference type="EnsemblMetazoa" id="HelroP105068"/>
    </source>
</evidence>
<evidence type="ECO:0000256" key="2">
    <source>
        <dbReference type="ARBA" id="ARBA00022737"/>
    </source>
</evidence>
<feature type="domain" description="C2H2-type" evidence="7">
    <location>
        <begin position="425"/>
        <end position="452"/>
    </location>
</feature>
<feature type="compositionally biased region" description="Polar residues" evidence="6">
    <location>
        <begin position="288"/>
        <end position="306"/>
    </location>
</feature>
<keyword evidence="4" id="KW-0862">Zinc</keyword>
<dbReference type="PANTHER" id="PTHR24379:SF121">
    <property type="entry name" value="C2H2-TYPE DOMAIN-CONTAINING PROTEIN"/>
    <property type="match status" value="1"/>
</dbReference>
<dbReference type="OrthoDB" id="6077919at2759"/>
<evidence type="ECO:0000313" key="10">
    <source>
        <dbReference type="Proteomes" id="UP000015101"/>
    </source>
</evidence>
<evidence type="ECO:0000256" key="1">
    <source>
        <dbReference type="ARBA" id="ARBA00022723"/>
    </source>
</evidence>
<reference evidence="10" key="1">
    <citation type="submission" date="2012-12" db="EMBL/GenBank/DDBJ databases">
        <authorList>
            <person name="Hellsten U."/>
            <person name="Grimwood J."/>
            <person name="Chapman J.A."/>
            <person name="Shapiro H."/>
            <person name="Aerts A."/>
            <person name="Otillar R.P."/>
            <person name="Terry A.Y."/>
            <person name="Boore J.L."/>
            <person name="Simakov O."/>
            <person name="Marletaz F."/>
            <person name="Cho S.-J."/>
            <person name="Edsinger-Gonzales E."/>
            <person name="Havlak P."/>
            <person name="Kuo D.-H."/>
            <person name="Larsson T."/>
            <person name="Lv J."/>
            <person name="Arendt D."/>
            <person name="Savage R."/>
            <person name="Osoegawa K."/>
            <person name="de Jong P."/>
            <person name="Lindberg D.R."/>
            <person name="Seaver E.C."/>
            <person name="Weisblat D.A."/>
            <person name="Putnam N.H."/>
            <person name="Grigoriev I.V."/>
            <person name="Rokhsar D.S."/>
        </authorList>
    </citation>
    <scope>NUCLEOTIDE SEQUENCE</scope>
</reference>
<feature type="region of interest" description="Disordered" evidence="6">
    <location>
        <begin position="288"/>
        <end position="308"/>
    </location>
</feature>
<dbReference type="Pfam" id="PF12874">
    <property type="entry name" value="zf-met"/>
    <property type="match status" value="1"/>
</dbReference>
<dbReference type="PROSITE" id="PS00028">
    <property type="entry name" value="ZINC_FINGER_C2H2_1"/>
    <property type="match status" value="6"/>
</dbReference>
<dbReference type="RefSeq" id="XP_009014846.1">
    <property type="nucleotide sequence ID" value="XM_009016598.1"/>
</dbReference>